<keyword evidence="2" id="KW-1185">Reference proteome</keyword>
<dbReference type="AlphaFoldDB" id="A0AAI8YLX0"/>
<proteinExistence type="predicted"/>
<protein>
    <submittedName>
        <fullName evidence="1">Uu.00g077170.m01.CDS01</fullName>
    </submittedName>
</protein>
<reference evidence="1" key="1">
    <citation type="submission" date="2023-10" db="EMBL/GenBank/DDBJ databases">
        <authorList>
            <person name="Hackl T."/>
        </authorList>
    </citation>
    <scope>NUCLEOTIDE SEQUENCE</scope>
</reference>
<name>A0AAI8YLX0_9PEZI</name>
<gene>
    <name evidence="1" type="ORF">KHLLAP_LOCUS12560</name>
</gene>
<dbReference type="Proteomes" id="UP001295740">
    <property type="component" value="Unassembled WGS sequence"/>
</dbReference>
<organism evidence="1 2">
    <name type="scientific">Anthostomella pinea</name>
    <dbReference type="NCBI Taxonomy" id="933095"/>
    <lineage>
        <taxon>Eukaryota</taxon>
        <taxon>Fungi</taxon>
        <taxon>Dikarya</taxon>
        <taxon>Ascomycota</taxon>
        <taxon>Pezizomycotina</taxon>
        <taxon>Sordariomycetes</taxon>
        <taxon>Xylariomycetidae</taxon>
        <taxon>Xylariales</taxon>
        <taxon>Xylariaceae</taxon>
        <taxon>Anthostomella</taxon>
    </lineage>
</organism>
<sequence length="195" mass="21674">MMGGKVYEVDFLSVKKQTTDAASPTKLASNTLVLDLLSTEKGSGVKLMIPSREQDVIKHALDCLPWTSLSWSIHRGLKDILVAYARPVMDSFRTELADLLKQTVNEQPHLLDRRGWNPQFVRQSMGEMAASAVLASEGNSGDLVRVVTDIVMALVDGWDVAQLDEVTFWRNAAPDRTLDLQWDRGADEGLCARME</sequence>
<evidence type="ECO:0000313" key="2">
    <source>
        <dbReference type="Proteomes" id="UP001295740"/>
    </source>
</evidence>
<comment type="caution">
    <text evidence="1">The sequence shown here is derived from an EMBL/GenBank/DDBJ whole genome shotgun (WGS) entry which is preliminary data.</text>
</comment>
<accession>A0AAI8YLX0</accession>
<dbReference type="EMBL" id="CAUWAG010000018">
    <property type="protein sequence ID" value="CAJ2512092.1"/>
    <property type="molecule type" value="Genomic_DNA"/>
</dbReference>
<evidence type="ECO:0000313" key="1">
    <source>
        <dbReference type="EMBL" id="CAJ2512092.1"/>
    </source>
</evidence>